<keyword evidence="3" id="KW-1185">Reference proteome</keyword>
<feature type="compositionally biased region" description="Gly residues" evidence="1">
    <location>
        <begin position="10"/>
        <end position="20"/>
    </location>
</feature>
<accession>A0A401U471</accession>
<evidence type="ECO:0000313" key="2">
    <source>
        <dbReference type="EMBL" id="GCC49682.1"/>
    </source>
</evidence>
<reference evidence="2 3" key="1">
    <citation type="journal article" date="2018" name="Nat. Ecol. Evol.">
        <title>Shark genomes provide insights into elasmobranch evolution and the origin of vertebrates.</title>
        <authorList>
            <person name="Hara Y"/>
            <person name="Yamaguchi K"/>
            <person name="Onimaru K"/>
            <person name="Kadota M"/>
            <person name="Koyanagi M"/>
            <person name="Keeley SD"/>
            <person name="Tatsumi K"/>
            <person name="Tanaka K"/>
            <person name="Motone F"/>
            <person name="Kageyama Y"/>
            <person name="Nozu R"/>
            <person name="Adachi N"/>
            <person name="Nishimura O"/>
            <person name="Nakagawa R"/>
            <person name="Tanegashima C"/>
            <person name="Kiyatake I"/>
            <person name="Matsumoto R"/>
            <person name="Murakumo K"/>
            <person name="Nishida K"/>
            <person name="Terakita A"/>
            <person name="Kuratani S"/>
            <person name="Sato K"/>
            <person name="Hyodo S Kuraku.S."/>
        </authorList>
    </citation>
    <scope>NUCLEOTIDE SEQUENCE [LARGE SCALE GENOMIC DNA]</scope>
</reference>
<name>A0A401U471_CHIPU</name>
<comment type="caution">
    <text evidence="2">The sequence shown here is derived from an EMBL/GenBank/DDBJ whole genome shotgun (WGS) entry which is preliminary data.</text>
</comment>
<dbReference type="AlphaFoldDB" id="A0A401U471"/>
<dbReference type="Proteomes" id="UP000287033">
    <property type="component" value="Unassembled WGS sequence"/>
</dbReference>
<feature type="region of interest" description="Disordered" evidence="1">
    <location>
        <begin position="1"/>
        <end position="26"/>
    </location>
</feature>
<proteinExistence type="predicted"/>
<sequence>MTNASATPEGRGGAFRGGRSGPLHVAGGRKHGLGGIDLGDDVPAPAGVLLVERLLGLVGQRAERGDV</sequence>
<evidence type="ECO:0000313" key="3">
    <source>
        <dbReference type="Proteomes" id="UP000287033"/>
    </source>
</evidence>
<dbReference type="EMBL" id="BEZZ01270571">
    <property type="protein sequence ID" value="GCC49682.1"/>
    <property type="molecule type" value="Genomic_DNA"/>
</dbReference>
<protein>
    <submittedName>
        <fullName evidence="2">Uncharacterized protein</fullName>
    </submittedName>
</protein>
<feature type="non-terminal residue" evidence="2">
    <location>
        <position position="67"/>
    </location>
</feature>
<gene>
    <name evidence="2" type="ORF">chiPu_0033721</name>
</gene>
<evidence type="ECO:0000256" key="1">
    <source>
        <dbReference type="SAM" id="MobiDB-lite"/>
    </source>
</evidence>
<organism evidence="2 3">
    <name type="scientific">Chiloscyllium punctatum</name>
    <name type="common">Brownbanded bambooshark</name>
    <name type="synonym">Hemiscyllium punctatum</name>
    <dbReference type="NCBI Taxonomy" id="137246"/>
    <lineage>
        <taxon>Eukaryota</taxon>
        <taxon>Metazoa</taxon>
        <taxon>Chordata</taxon>
        <taxon>Craniata</taxon>
        <taxon>Vertebrata</taxon>
        <taxon>Chondrichthyes</taxon>
        <taxon>Elasmobranchii</taxon>
        <taxon>Galeomorphii</taxon>
        <taxon>Galeoidea</taxon>
        <taxon>Orectolobiformes</taxon>
        <taxon>Hemiscylliidae</taxon>
        <taxon>Chiloscyllium</taxon>
    </lineage>
</organism>